<dbReference type="AlphaFoldDB" id="A0A0E0KHF1"/>
<dbReference type="EC" id="3.2.2.22" evidence="3"/>
<keyword evidence="7 9" id="KW-0652">Protein synthesis inhibitor</keyword>
<dbReference type="InterPro" id="IPR016138">
    <property type="entry name" value="Ribosome_inactivat_prot_sub1"/>
</dbReference>
<dbReference type="InterPro" id="IPR036041">
    <property type="entry name" value="Ribosome-inact_prot_sf"/>
</dbReference>
<dbReference type="EnsemblPlants" id="OPUNC03G26950.2">
    <property type="protein sequence ID" value="OPUNC03G26950.2"/>
    <property type="gene ID" value="OPUNC03G26950"/>
</dbReference>
<evidence type="ECO:0000313" key="13">
    <source>
        <dbReference type="Proteomes" id="UP000026962"/>
    </source>
</evidence>
<protein>
    <recommendedName>
        <fullName evidence="3">rRNA N-glycosylase</fullName>
        <ecNumber evidence="3">3.2.2.22</ecNumber>
    </recommendedName>
    <alternativeName>
        <fullName evidence="8">rRNA N-glycosidase</fullName>
    </alternativeName>
</protein>
<evidence type="ECO:0000256" key="6">
    <source>
        <dbReference type="ARBA" id="ARBA00022821"/>
    </source>
</evidence>
<name>A0A0E0KHF1_ORYPU</name>
<dbReference type="SUPFAM" id="SSF56371">
    <property type="entry name" value="Ribosome inactivating proteins (RIP)"/>
    <property type="match status" value="1"/>
</dbReference>
<dbReference type="GO" id="GO:0090729">
    <property type="term" value="F:toxin activity"/>
    <property type="evidence" value="ECO:0007669"/>
    <property type="project" value="UniProtKB-KW"/>
</dbReference>
<evidence type="ECO:0000256" key="7">
    <source>
        <dbReference type="ARBA" id="ARBA00023193"/>
    </source>
</evidence>
<evidence type="ECO:0000256" key="5">
    <source>
        <dbReference type="ARBA" id="ARBA00022801"/>
    </source>
</evidence>
<reference evidence="12" key="1">
    <citation type="submission" date="2015-04" db="UniProtKB">
        <authorList>
            <consortium name="EnsemblPlants"/>
        </authorList>
    </citation>
    <scope>IDENTIFICATION</scope>
</reference>
<evidence type="ECO:0000256" key="10">
    <source>
        <dbReference type="SAM" id="MobiDB-lite"/>
    </source>
</evidence>
<evidence type="ECO:0000256" key="1">
    <source>
        <dbReference type="ARBA" id="ARBA00000237"/>
    </source>
</evidence>
<keyword evidence="13" id="KW-1185">Reference proteome</keyword>
<dbReference type="Pfam" id="PF00161">
    <property type="entry name" value="RIP"/>
    <property type="match status" value="1"/>
</dbReference>
<dbReference type="Proteomes" id="UP000026962">
    <property type="component" value="Chromosome 3"/>
</dbReference>
<dbReference type="Gene3D" id="3.40.420.10">
    <property type="entry name" value="Ricin (A subunit), domain 1"/>
    <property type="match status" value="1"/>
</dbReference>
<keyword evidence="11" id="KW-0732">Signal</keyword>
<sequence>MSTSTVITAVFLLYLVSPVQSVEFFKSVGWAPYHVLDYDFFRNNYYVNFHMFRNDVISTSSQLQVDNNYILSEQTPNQAPVAWKMGHLIGRGDDNAMLSIRADNLYVTGFANKTGHWHVYPKFANQIPEPKTVLTFGDDYKSLLGEDASRNLPKINLGRHVTLNVIETLSNYKPSLDDTDIKIALATLIVTLPEAVRFRPIRYRLMDGWFTGTCLTSDLAKEVVSWRDLSCGVLICDKYGRWWGNFSHDPPPQPQTTRRLTIPSGPTRAAFSGHRRPAAAPSLLLPHRPLHHASQPLLDLPSPHLTAAPIPGTAAPQLLLPGDMGRMVLHGSLGGPGVSTVHAGATREGTRQDVGRLDTSIAINRTGKRTSHAPPQPQRTTSSPVSQSCVPLPIGKLPSGFRPPVRRLRSSSTTSAISSTSTRYTEEAMIGFTGFYNVDILFHMIPRAFLGFLFGQSEC</sequence>
<dbReference type="PANTHER" id="PTHR33453">
    <property type="match status" value="1"/>
</dbReference>
<dbReference type="InterPro" id="IPR001574">
    <property type="entry name" value="Ribosome_inactivat_prot"/>
</dbReference>
<accession>A0A0E0KHF1</accession>
<evidence type="ECO:0000256" key="3">
    <source>
        <dbReference type="ARBA" id="ARBA00012001"/>
    </source>
</evidence>
<dbReference type="Gramene" id="OPUNC03G26950.2">
    <property type="protein sequence ID" value="OPUNC03G26950.2"/>
    <property type="gene ID" value="OPUNC03G26950"/>
</dbReference>
<evidence type="ECO:0000313" key="12">
    <source>
        <dbReference type="EnsemblPlants" id="OPUNC03G26950.2"/>
    </source>
</evidence>
<feature type="region of interest" description="Disordered" evidence="10">
    <location>
        <begin position="364"/>
        <end position="388"/>
    </location>
</feature>
<dbReference type="GO" id="GO:0006952">
    <property type="term" value="P:defense response"/>
    <property type="evidence" value="ECO:0007669"/>
    <property type="project" value="UniProtKB-KW"/>
</dbReference>
<dbReference type="GO" id="GO:0030598">
    <property type="term" value="F:rRNA N-glycosylase activity"/>
    <property type="evidence" value="ECO:0007669"/>
    <property type="project" value="UniProtKB-EC"/>
</dbReference>
<comment type="catalytic activity">
    <reaction evidence="1 9">
        <text>Endohydrolysis of the N-glycosidic bond at one specific adenosine on the 28S rRNA.</text>
        <dbReference type="EC" id="3.2.2.22"/>
    </reaction>
</comment>
<proteinExistence type="inferred from homology"/>
<keyword evidence="5 9" id="KW-0378">Hydrolase</keyword>
<evidence type="ECO:0000256" key="11">
    <source>
        <dbReference type="SAM" id="SignalP"/>
    </source>
</evidence>
<evidence type="ECO:0000256" key="2">
    <source>
        <dbReference type="ARBA" id="ARBA00008544"/>
    </source>
</evidence>
<dbReference type="PANTHER" id="PTHR33453:SF9">
    <property type="entry name" value="ALBUMIN B-32"/>
    <property type="match status" value="1"/>
</dbReference>
<feature type="compositionally biased region" description="Polar residues" evidence="10">
    <location>
        <begin position="378"/>
        <end position="388"/>
    </location>
</feature>
<comment type="similarity">
    <text evidence="2">Belongs to the ribosome-inactivating protein family. Type 1 RIP subfamily.</text>
</comment>
<evidence type="ECO:0000256" key="9">
    <source>
        <dbReference type="RuleBase" id="RU004915"/>
    </source>
</evidence>
<dbReference type="eggNOG" id="ENOG502R4IF">
    <property type="taxonomic scope" value="Eukaryota"/>
</dbReference>
<reference evidence="12" key="2">
    <citation type="submission" date="2018-05" db="EMBL/GenBank/DDBJ databases">
        <title>OpunRS2 (Oryza punctata Reference Sequence Version 2).</title>
        <authorList>
            <person name="Zhang J."/>
            <person name="Kudrna D."/>
            <person name="Lee S."/>
            <person name="Talag J."/>
            <person name="Welchert J."/>
            <person name="Wing R.A."/>
        </authorList>
    </citation>
    <scope>NUCLEOTIDE SEQUENCE [LARGE SCALE GENOMIC DNA]</scope>
</reference>
<organism evidence="12">
    <name type="scientific">Oryza punctata</name>
    <name type="common">Red rice</name>
    <dbReference type="NCBI Taxonomy" id="4537"/>
    <lineage>
        <taxon>Eukaryota</taxon>
        <taxon>Viridiplantae</taxon>
        <taxon>Streptophyta</taxon>
        <taxon>Embryophyta</taxon>
        <taxon>Tracheophyta</taxon>
        <taxon>Spermatophyta</taxon>
        <taxon>Magnoliopsida</taxon>
        <taxon>Liliopsida</taxon>
        <taxon>Poales</taxon>
        <taxon>Poaceae</taxon>
        <taxon>BOP clade</taxon>
        <taxon>Oryzoideae</taxon>
        <taxon>Oryzeae</taxon>
        <taxon>Oryzinae</taxon>
        <taxon>Oryza</taxon>
    </lineage>
</organism>
<evidence type="ECO:0000256" key="4">
    <source>
        <dbReference type="ARBA" id="ARBA00022656"/>
    </source>
</evidence>
<dbReference type="GO" id="GO:0017148">
    <property type="term" value="P:negative regulation of translation"/>
    <property type="evidence" value="ECO:0007669"/>
    <property type="project" value="UniProtKB-KW"/>
</dbReference>
<feature type="signal peptide" evidence="11">
    <location>
        <begin position="1"/>
        <end position="21"/>
    </location>
</feature>
<keyword evidence="6 9" id="KW-0611">Plant defense</keyword>
<feature type="chain" id="PRO_5002365276" description="rRNA N-glycosylase" evidence="11">
    <location>
        <begin position="22"/>
        <end position="459"/>
    </location>
</feature>
<keyword evidence="4 9" id="KW-0800">Toxin</keyword>
<evidence type="ECO:0000256" key="8">
    <source>
        <dbReference type="ARBA" id="ARBA00030788"/>
    </source>
</evidence>